<keyword evidence="5 8" id="KW-0347">Helicase</keyword>
<sequence length="831" mass="91899">MDPDVGCTRTGGVCAGVASAAAATTSADNPDDDDARTAVLGDAFVLHMTSDSKVRRIVHDVATLASRTVEDPPEMDWFDEQFDPDDGDGPLLPFSVYLITGTAGAGKSTSIAALHQNINCLVTGATTVAAQNLSRGLRAFCPTVFNAFGFKSRHITIPLRTTMRRSAPQNDVRVIQYRELSRYWPIVRDISQDFTRKKQRGLYSTLSDCAFNTLSRMGSAQLWTTNVIIIDEAGTLSSYILTAVVFFYWFFNAWLQTPLYRRGAIPCIVCVGSPTQTDAYQSLFDHGRQRHRISECDNVLSFVLGTQAVSNYVNIGRNWALFINSKRCVDREFGHLLKTLEYGLEITDDIMRYVNRFVVPTAKILNPLEYPGWTRLFLSHAEVKNYLACLHVALGSTNGDYGQLFTCPVVCEVFVPALEEYKERVNLPGLTALEWLTKNLHRLSNYSQFVDQDMVVSSTEAGEASVKVTYVTTFVKNSYISLNGKTKKCLCGFMGSVRRFKDILDSDAFLDSHGHDDPEYVYAFLNTLMYNGLYNFHRYGMEAGNRELLNILACIPIPNVLITSKPQAANTVALTRRDFDASIDMFYHVASPPPAPGSVPLSDIVATYSALKTYFVARYTAAIGSLGPQFDTRPFHTFTVNLSVRDGTEFSTEANTARIYGLLDYASTVESYRLKGYTFAPVYFGRPAPHSALSFDLRSKMPTIMVQDVEGFVACLENNINKMTETLDDGTLLHLCSAGDYGISSRLAMTIVKAQGLSLSKVAVSFGNHRRIKRSHVYVAISRAVDPESLVIDRNPLCERGSSTGDAGAVNTSATKHIVGALHNPDTLLVY</sequence>
<evidence type="ECO:0000256" key="5">
    <source>
        <dbReference type="ARBA" id="ARBA00022806"/>
    </source>
</evidence>
<evidence type="ECO:0000256" key="4">
    <source>
        <dbReference type="ARBA" id="ARBA00022801"/>
    </source>
</evidence>
<protein>
    <submittedName>
        <fullName evidence="8">Helicase subunit of helicase-primase complex</fullName>
    </submittedName>
</protein>
<evidence type="ECO:0000259" key="7">
    <source>
        <dbReference type="Pfam" id="PF02689"/>
    </source>
</evidence>
<proteinExistence type="inferred from homology"/>
<keyword evidence="2" id="KW-0235">DNA replication</keyword>
<evidence type="ECO:0000256" key="6">
    <source>
        <dbReference type="ARBA" id="ARBA00022840"/>
    </source>
</evidence>
<keyword evidence="4" id="KW-0378">Hydrolase</keyword>
<evidence type="ECO:0000256" key="3">
    <source>
        <dbReference type="ARBA" id="ARBA00022741"/>
    </source>
</evidence>
<dbReference type="InterPro" id="IPR034711">
    <property type="entry name" value="HSV_HELI"/>
</dbReference>
<dbReference type="Pfam" id="PF02689">
    <property type="entry name" value="Herpes_Helicase"/>
    <property type="match status" value="1"/>
</dbReference>
<evidence type="ECO:0000313" key="8">
    <source>
        <dbReference type="EMBL" id="QRE02525.1"/>
    </source>
</evidence>
<dbReference type="GO" id="GO:0016787">
    <property type="term" value="F:hydrolase activity"/>
    <property type="evidence" value="ECO:0007669"/>
    <property type="project" value="UniProtKB-KW"/>
</dbReference>
<dbReference type="GO" id="GO:0006260">
    <property type="term" value="P:DNA replication"/>
    <property type="evidence" value="ECO:0007669"/>
    <property type="project" value="UniProtKB-KW"/>
</dbReference>
<reference evidence="8" key="1">
    <citation type="submission" date="2019-10" db="EMBL/GenBank/DDBJ databases">
        <title>Otarine herpesvirus 4 in Northern fur seal genital swab.</title>
        <authorList>
            <person name="Deming A.C."/>
            <person name="Wellehan J.F.X."/>
            <person name="Gulland F.M.D."/>
        </authorList>
    </citation>
    <scope>NUCLEOTIDE SEQUENCE</scope>
    <source>
        <strain evidence="8">Cu11-001</strain>
    </source>
</reference>
<dbReference type="SUPFAM" id="SSF52540">
    <property type="entry name" value="P-loop containing nucleoside triphosphate hydrolases"/>
    <property type="match status" value="2"/>
</dbReference>
<dbReference type="Gene3D" id="3.40.50.300">
    <property type="entry name" value="P-loop containing nucleotide triphosphate hydrolases"/>
    <property type="match status" value="1"/>
</dbReference>
<keyword evidence="3" id="KW-0547">Nucleotide-binding</keyword>
<feature type="domain" description="DNA replication helicase" evidence="7">
    <location>
        <begin position="41"/>
        <end position="831"/>
    </location>
</feature>
<organism evidence="8">
    <name type="scientific">Otarine gammaherpesvirus 4</name>
    <dbReference type="NCBI Taxonomy" id="2801541"/>
    <lineage>
        <taxon>Viruses</taxon>
        <taxon>Duplodnaviria</taxon>
        <taxon>Heunggongvirae</taxon>
        <taxon>Peploviricota</taxon>
        <taxon>Herviviricetes</taxon>
        <taxon>Herpesvirales</taxon>
        <taxon>Orthoherpesviridae</taxon>
        <taxon>Gammaherpesvirinae</taxon>
    </lineage>
</organism>
<dbReference type="InterPro" id="IPR027417">
    <property type="entry name" value="P-loop_NTPase"/>
</dbReference>
<dbReference type="EMBL" id="MN545487">
    <property type="protein sequence ID" value="QRE02525.1"/>
    <property type="molecule type" value="Genomic_DNA"/>
</dbReference>
<name>A0A889IW94_9GAMA</name>
<accession>A0A889IW94</accession>
<dbReference type="InterPro" id="IPR003840">
    <property type="entry name" value="DNA_helicase_dom"/>
</dbReference>
<evidence type="ECO:0000256" key="1">
    <source>
        <dbReference type="ARBA" id="ARBA00022562"/>
    </source>
</evidence>
<keyword evidence="6" id="KW-0067">ATP-binding</keyword>
<evidence type="ECO:0000256" key="2">
    <source>
        <dbReference type="ARBA" id="ARBA00022705"/>
    </source>
</evidence>
<gene>
    <name evidence="8" type="primary">ORF44</name>
</gene>
<dbReference type="GO" id="GO:0004386">
    <property type="term" value="F:helicase activity"/>
    <property type="evidence" value="ECO:0007669"/>
    <property type="project" value="UniProtKB-KW"/>
</dbReference>
<keyword evidence="1" id="KW-1048">Host nucleus</keyword>
<dbReference type="HAMAP" id="MF_04030">
    <property type="entry name" value="HSV_HELI"/>
    <property type="match status" value="1"/>
</dbReference>
<dbReference type="CDD" id="cd18809">
    <property type="entry name" value="SF1_C_RecD"/>
    <property type="match status" value="1"/>
</dbReference>
<dbReference type="GO" id="GO:0005524">
    <property type="term" value="F:ATP binding"/>
    <property type="evidence" value="ECO:0007669"/>
    <property type="project" value="UniProtKB-KW"/>
</dbReference>